<dbReference type="Gene3D" id="1.10.260.40">
    <property type="entry name" value="lambda repressor-like DNA-binding domains"/>
    <property type="match status" value="1"/>
</dbReference>
<keyword evidence="1" id="KW-0805">Transcription regulation</keyword>
<protein>
    <submittedName>
        <fullName evidence="6">LacI family transcriptional regulator</fullName>
    </submittedName>
</protein>
<dbReference type="SUPFAM" id="SSF53822">
    <property type="entry name" value="Periplasmic binding protein-like I"/>
    <property type="match status" value="1"/>
</dbReference>
<dbReference type="PANTHER" id="PTHR30146">
    <property type="entry name" value="LACI-RELATED TRANSCRIPTIONAL REPRESSOR"/>
    <property type="match status" value="1"/>
</dbReference>
<dbReference type="Gene3D" id="3.40.50.2300">
    <property type="match status" value="2"/>
</dbReference>
<proteinExistence type="predicted"/>
<dbReference type="GO" id="GO:0003700">
    <property type="term" value="F:DNA-binding transcription factor activity"/>
    <property type="evidence" value="ECO:0007669"/>
    <property type="project" value="TreeGrafter"/>
</dbReference>
<evidence type="ECO:0000256" key="3">
    <source>
        <dbReference type="ARBA" id="ARBA00023163"/>
    </source>
</evidence>
<evidence type="ECO:0000256" key="2">
    <source>
        <dbReference type="ARBA" id="ARBA00023125"/>
    </source>
</evidence>
<evidence type="ECO:0000259" key="5">
    <source>
        <dbReference type="PROSITE" id="PS50943"/>
    </source>
</evidence>
<sequence>MSDALRTAVSRPATLEDVARVAGVSRSTVSRVINGIRNVDLEIQETVRQAIAATGYVPNSAARSLVTRRAGSIALVLSGVAGEVEDEDTARNRVLTDPFFGRALSGVVGALRPRGLHPLLMVADTAEARDQVVGHLKQGGADGAVLVSTDPEDPLPSRLVEVGMPVVLFARPVRPIPISYVDLANRDGARLAADHLAARGCRQVAMIGGPAGVPAAQDRLTGFREAMARHGFPYVPCIEGDFTQRGGELAMERLLAENPGLDGVFAGNDLMAQGAMFVLHEHGRRIPDDVAVIGFDDSSAALASRPRLTTVRQPVEEMAAELTRLLLARVENPAGPVTSVIFEPSLVVRQSA</sequence>
<dbReference type="SMART" id="SM00354">
    <property type="entry name" value="HTH_LACI"/>
    <property type="match status" value="1"/>
</dbReference>
<dbReference type="InterPro" id="IPR046335">
    <property type="entry name" value="LacI/GalR-like_sensor"/>
</dbReference>
<dbReference type="EMBL" id="BNBO01000036">
    <property type="protein sequence ID" value="GHH78223.1"/>
    <property type="molecule type" value="Genomic_DNA"/>
</dbReference>
<keyword evidence="7" id="KW-1185">Reference proteome</keyword>
<gene>
    <name evidence="6" type="ORF">GCM10018781_53540</name>
</gene>
<evidence type="ECO:0000259" key="4">
    <source>
        <dbReference type="PROSITE" id="PS50932"/>
    </source>
</evidence>
<dbReference type="AlphaFoldDB" id="A0A919KZF1"/>
<dbReference type="RefSeq" id="WP_190213474.1">
    <property type="nucleotide sequence ID" value="NZ_BNBO01000036.1"/>
</dbReference>
<dbReference type="SUPFAM" id="SSF47413">
    <property type="entry name" value="lambda repressor-like DNA-binding domains"/>
    <property type="match status" value="1"/>
</dbReference>
<dbReference type="InterPro" id="IPR010982">
    <property type="entry name" value="Lambda_DNA-bd_dom_sf"/>
</dbReference>
<dbReference type="CDD" id="cd01392">
    <property type="entry name" value="HTH_LacI"/>
    <property type="match status" value="1"/>
</dbReference>
<dbReference type="PANTHER" id="PTHR30146:SF109">
    <property type="entry name" value="HTH-TYPE TRANSCRIPTIONAL REGULATOR GALS"/>
    <property type="match status" value="1"/>
</dbReference>
<dbReference type="Proteomes" id="UP000617734">
    <property type="component" value="Unassembled WGS sequence"/>
</dbReference>
<dbReference type="CDD" id="cd06267">
    <property type="entry name" value="PBP1_LacI_sugar_binding-like"/>
    <property type="match status" value="1"/>
</dbReference>
<reference evidence="6" key="2">
    <citation type="submission" date="2020-09" db="EMBL/GenBank/DDBJ databases">
        <authorList>
            <person name="Sun Q."/>
            <person name="Ohkuma M."/>
        </authorList>
    </citation>
    <scope>NUCLEOTIDE SEQUENCE</scope>
    <source>
        <strain evidence="6">JCM 4646</strain>
    </source>
</reference>
<dbReference type="Pfam" id="PF13377">
    <property type="entry name" value="Peripla_BP_3"/>
    <property type="match status" value="1"/>
</dbReference>
<feature type="domain" description="HTH cro/C1-type" evidence="5">
    <location>
        <begin position="14"/>
        <end position="42"/>
    </location>
</feature>
<comment type="caution">
    <text evidence="6">The sequence shown here is derived from an EMBL/GenBank/DDBJ whole genome shotgun (WGS) entry which is preliminary data.</text>
</comment>
<accession>A0A919KZF1</accession>
<keyword evidence="3" id="KW-0804">Transcription</keyword>
<feature type="domain" description="HTH lacI-type" evidence="4">
    <location>
        <begin position="13"/>
        <end position="67"/>
    </location>
</feature>
<dbReference type="InterPro" id="IPR001387">
    <property type="entry name" value="Cro/C1-type_HTH"/>
</dbReference>
<dbReference type="Pfam" id="PF00356">
    <property type="entry name" value="LacI"/>
    <property type="match status" value="1"/>
</dbReference>
<dbReference type="GO" id="GO:0000976">
    <property type="term" value="F:transcription cis-regulatory region binding"/>
    <property type="evidence" value="ECO:0007669"/>
    <property type="project" value="TreeGrafter"/>
</dbReference>
<evidence type="ECO:0000313" key="7">
    <source>
        <dbReference type="Proteomes" id="UP000617734"/>
    </source>
</evidence>
<dbReference type="PROSITE" id="PS00356">
    <property type="entry name" value="HTH_LACI_1"/>
    <property type="match status" value="1"/>
</dbReference>
<dbReference type="PRINTS" id="PR00036">
    <property type="entry name" value="HTHLACI"/>
</dbReference>
<dbReference type="InterPro" id="IPR028082">
    <property type="entry name" value="Peripla_BP_I"/>
</dbReference>
<dbReference type="PROSITE" id="PS50943">
    <property type="entry name" value="HTH_CROC1"/>
    <property type="match status" value="1"/>
</dbReference>
<dbReference type="InterPro" id="IPR000843">
    <property type="entry name" value="HTH_LacI"/>
</dbReference>
<name>A0A919KZF1_9ACTN</name>
<organism evidence="6 7">
    <name type="scientific">Kitasatospora indigofera</name>
    <dbReference type="NCBI Taxonomy" id="67307"/>
    <lineage>
        <taxon>Bacteria</taxon>
        <taxon>Bacillati</taxon>
        <taxon>Actinomycetota</taxon>
        <taxon>Actinomycetes</taxon>
        <taxon>Kitasatosporales</taxon>
        <taxon>Streptomycetaceae</taxon>
        <taxon>Kitasatospora</taxon>
    </lineage>
</organism>
<reference evidence="6" key="1">
    <citation type="journal article" date="2014" name="Int. J. Syst. Evol. Microbiol.">
        <title>Complete genome sequence of Corynebacterium casei LMG S-19264T (=DSM 44701T), isolated from a smear-ripened cheese.</title>
        <authorList>
            <consortium name="US DOE Joint Genome Institute (JGI-PGF)"/>
            <person name="Walter F."/>
            <person name="Albersmeier A."/>
            <person name="Kalinowski J."/>
            <person name="Ruckert C."/>
        </authorList>
    </citation>
    <scope>NUCLEOTIDE SEQUENCE</scope>
    <source>
        <strain evidence="6">JCM 4646</strain>
    </source>
</reference>
<evidence type="ECO:0000256" key="1">
    <source>
        <dbReference type="ARBA" id="ARBA00023015"/>
    </source>
</evidence>
<dbReference type="GeneID" id="95355717"/>
<keyword evidence="2" id="KW-0238">DNA-binding</keyword>
<dbReference type="PROSITE" id="PS50932">
    <property type="entry name" value="HTH_LACI_2"/>
    <property type="match status" value="1"/>
</dbReference>
<evidence type="ECO:0000313" key="6">
    <source>
        <dbReference type="EMBL" id="GHH78223.1"/>
    </source>
</evidence>